<evidence type="ECO:0008006" key="9">
    <source>
        <dbReference type="Google" id="ProtNLM"/>
    </source>
</evidence>
<dbReference type="EMBL" id="CP040986">
    <property type="protein sequence ID" value="QDD13000.1"/>
    <property type="molecule type" value="Genomic_DNA"/>
</dbReference>
<dbReference type="InterPro" id="IPR032831">
    <property type="entry name" value="LptM_cons"/>
</dbReference>
<evidence type="ECO:0000256" key="5">
    <source>
        <dbReference type="ARBA" id="ARBA00023237"/>
    </source>
</evidence>
<dbReference type="NCBIfam" id="NF047847">
    <property type="entry name" value="SS_mature_LptM"/>
    <property type="match status" value="1"/>
</dbReference>
<sequence length="43" mass="4851">MKKYLCIYISAFLLLNLVGCGTKGPLYIPEQKYPQDTAPTETK</sequence>
<organism evidence="7 8">
    <name type="scientific">Candidatus Methylopumilus rimovensis</name>
    <dbReference type="NCBI Taxonomy" id="2588535"/>
    <lineage>
        <taxon>Bacteria</taxon>
        <taxon>Pseudomonadati</taxon>
        <taxon>Pseudomonadota</taxon>
        <taxon>Betaproteobacteria</taxon>
        <taxon>Nitrosomonadales</taxon>
        <taxon>Methylophilaceae</taxon>
        <taxon>Candidatus Methylopumilus</taxon>
    </lineage>
</organism>
<keyword evidence="3" id="KW-0472">Membrane</keyword>
<keyword evidence="5" id="KW-0998">Cell outer membrane</keyword>
<dbReference type="GO" id="GO:0009279">
    <property type="term" value="C:cell outer membrane"/>
    <property type="evidence" value="ECO:0007669"/>
    <property type="project" value="UniProtKB-SubCell"/>
</dbReference>
<protein>
    <recommendedName>
        <fullName evidence="9">Lipoprotein</fullName>
    </recommendedName>
</protein>
<keyword evidence="4" id="KW-0564">Palmitate</keyword>
<proteinExistence type="predicted"/>
<keyword evidence="8" id="KW-1185">Reference proteome</keyword>
<accession>A0AAE6FS57</accession>
<evidence type="ECO:0000256" key="6">
    <source>
        <dbReference type="ARBA" id="ARBA00023288"/>
    </source>
</evidence>
<gene>
    <name evidence="7" type="ORF">FIT61_00620</name>
</gene>
<evidence type="ECO:0000313" key="8">
    <source>
        <dbReference type="Proteomes" id="UP000312102"/>
    </source>
</evidence>
<dbReference type="Pfam" id="PF13627">
    <property type="entry name" value="LptM_cons"/>
    <property type="match status" value="1"/>
</dbReference>
<evidence type="ECO:0000256" key="2">
    <source>
        <dbReference type="ARBA" id="ARBA00022729"/>
    </source>
</evidence>
<dbReference type="RefSeq" id="WP_139872906.1">
    <property type="nucleotide sequence ID" value="NZ_CP040985.1"/>
</dbReference>
<evidence type="ECO:0000256" key="1">
    <source>
        <dbReference type="ARBA" id="ARBA00004459"/>
    </source>
</evidence>
<evidence type="ECO:0000313" key="7">
    <source>
        <dbReference type="EMBL" id="QDD13000.1"/>
    </source>
</evidence>
<evidence type="ECO:0000256" key="4">
    <source>
        <dbReference type="ARBA" id="ARBA00023139"/>
    </source>
</evidence>
<evidence type="ECO:0000256" key="3">
    <source>
        <dbReference type="ARBA" id="ARBA00023136"/>
    </source>
</evidence>
<keyword evidence="2" id="KW-0732">Signal</keyword>
<reference evidence="7 8" key="1">
    <citation type="journal article" date="2019" name="ISME J.">
        <title>Evolution in action: habitat transition from sediment to the pelagial leads to genome streamlining in Methylophilaceae.</title>
        <authorList>
            <person name="Salcher M."/>
            <person name="Schaefle D."/>
            <person name="Kaspar M."/>
            <person name="Neuenschwander S.M."/>
            <person name="Ghai R."/>
        </authorList>
    </citation>
    <scope>NUCLEOTIDE SEQUENCE [LARGE SCALE GENOMIC DNA]</scope>
    <source>
        <strain evidence="7 8">MMS-RI-1</strain>
    </source>
</reference>
<keyword evidence="6" id="KW-0449">Lipoprotein</keyword>
<dbReference type="KEGG" id="mrk:FIT61_00620"/>
<name>A0AAE6FS57_9PROT</name>
<dbReference type="Proteomes" id="UP000312102">
    <property type="component" value="Chromosome"/>
</dbReference>
<comment type="subcellular location">
    <subcellularLocation>
        <location evidence="1">Cell outer membrane</location>
        <topology evidence="1">Lipid-anchor</topology>
    </subcellularLocation>
</comment>
<dbReference type="AlphaFoldDB" id="A0AAE6FS57"/>